<sequence length="142" mass="15442">MMFDQKKSTNYHLQFSNEIGTGSQVLGNLEGNGHFRVSGNFIGNITEAKGSKSTLVIDKNGVLKGDIHYTNLIVAGRIDGSITVDEKMEVYPSAVIRGDIRYKILDIHPDAKVDGLLSCAALDKVNSSESEVLELKTNKKSA</sequence>
<dbReference type="PANTHER" id="PTHR35024">
    <property type="entry name" value="HYPOTHETICAL CYTOSOLIC PROTEIN"/>
    <property type="match status" value="1"/>
</dbReference>
<dbReference type="Pfam" id="PF04519">
    <property type="entry name" value="Bactofilin"/>
    <property type="match status" value="1"/>
</dbReference>
<accession>A0A6M9PYE9</accession>
<proteinExistence type="inferred from homology"/>
<gene>
    <name evidence="2" type="ORF">DCO17_06695</name>
</gene>
<dbReference type="AlphaFoldDB" id="A0A6M9PYE9"/>
<dbReference type="RefSeq" id="WP_173955984.1">
    <property type="nucleotide sequence ID" value="NZ_CP028942.1"/>
</dbReference>
<dbReference type="KEGG" id="ptrp:DCO17_06695"/>
<evidence type="ECO:0000313" key="2">
    <source>
        <dbReference type="EMBL" id="QKM64942.1"/>
    </source>
</evidence>
<evidence type="ECO:0000256" key="1">
    <source>
        <dbReference type="ARBA" id="ARBA00044755"/>
    </source>
</evidence>
<evidence type="ECO:0000313" key="3">
    <source>
        <dbReference type="Proteomes" id="UP000503312"/>
    </source>
</evidence>
<dbReference type="InterPro" id="IPR007607">
    <property type="entry name" value="BacA/B"/>
</dbReference>
<dbReference type="PANTHER" id="PTHR35024:SF4">
    <property type="entry name" value="POLYMER-FORMING CYTOSKELETAL PROTEIN"/>
    <property type="match status" value="1"/>
</dbReference>
<reference evidence="2 3" key="1">
    <citation type="submission" date="2018-04" db="EMBL/GenBank/DDBJ databases">
        <title>Polynucleobacter sp. UH21B genome.</title>
        <authorList>
            <person name="Hahn M.W."/>
        </authorList>
    </citation>
    <scope>NUCLEOTIDE SEQUENCE [LARGE SCALE GENOMIC DNA]</scope>
    <source>
        <strain evidence="2 3">MWH-UH21B</strain>
    </source>
</reference>
<keyword evidence="3" id="KW-1185">Reference proteome</keyword>
<evidence type="ECO:0008006" key="4">
    <source>
        <dbReference type="Google" id="ProtNLM"/>
    </source>
</evidence>
<dbReference type="EMBL" id="CP028942">
    <property type="protein sequence ID" value="QKM64942.1"/>
    <property type="molecule type" value="Genomic_DNA"/>
</dbReference>
<organism evidence="2 3">
    <name type="scientific">Polynucleobacter tropicus</name>
    <dbReference type="NCBI Taxonomy" id="1743174"/>
    <lineage>
        <taxon>Bacteria</taxon>
        <taxon>Pseudomonadati</taxon>
        <taxon>Pseudomonadota</taxon>
        <taxon>Betaproteobacteria</taxon>
        <taxon>Burkholderiales</taxon>
        <taxon>Burkholderiaceae</taxon>
        <taxon>Polynucleobacter</taxon>
    </lineage>
</organism>
<dbReference type="Proteomes" id="UP000503312">
    <property type="component" value="Chromosome"/>
</dbReference>
<name>A0A6M9PYE9_9BURK</name>
<comment type="similarity">
    <text evidence="1">Belongs to the bactofilin family.</text>
</comment>
<protein>
    <recommendedName>
        <fullName evidence="4">Cell shape determination protein CcmA</fullName>
    </recommendedName>
</protein>